<dbReference type="AlphaFoldDB" id="A0AAE1YEI0"/>
<reference evidence="3" key="1">
    <citation type="submission" date="2020-06" db="EMBL/GenBank/DDBJ databases">
        <authorList>
            <person name="Li T."/>
            <person name="Hu X."/>
            <person name="Zhang T."/>
            <person name="Song X."/>
            <person name="Zhang H."/>
            <person name="Dai N."/>
            <person name="Sheng W."/>
            <person name="Hou X."/>
            <person name="Wei L."/>
        </authorList>
    </citation>
    <scope>NUCLEOTIDE SEQUENCE</scope>
    <source>
        <strain evidence="3">3651</strain>
        <tissue evidence="3">Leaf</tissue>
    </source>
</reference>
<evidence type="ECO:0000313" key="3">
    <source>
        <dbReference type="EMBL" id="KAK4428816.1"/>
    </source>
</evidence>
<dbReference type="Proteomes" id="UP001293254">
    <property type="component" value="Unassembled WGS sequence"/>
</dbReference>
<name>A0AAE1YEI0_9LAMI</name>
<proteinExistence type="predicted"/>
<feature type="coiled-coil region" evidence="1">
    <location>
        <begin position="157"/>
        <end position="212"/>
    </location>
</feature>
<protein>
    <submittedName>
        <fullName evidence="3">Uncharacterized protein</fullName>
    </submittedName>
</protein>
<feature type="chain" id="PRO_5042085918" evidence="2">
    <location>
        <begin position="17"/>
        <end position="327"/>
    </location>
</feature>
<evidence type="ECO:0000256" key="2">
    <source>
        <dbReference type="SAM" id="SignalP"/>
    </source>
</evidence>
<evidence type="ECO:0000313" key="4">
    <source>
        <dbReference type="Proteomes" id="UP001293254"/>
    </source>
</evidence>
<evidence type="ECO:0000256" key="1">
    <source>
        <dbReference type="SAM" id="Coils"/>
    </source>
</evidence>
<reference evidence="3" key="2">
    <citation type="journal article" date="2024" name="Plant">
        <title>Genomic evolution and insights into agronomic trait innovations of Sesamum species.</title>
        <authorList>
            <person name="Miao H."/>
            <person name="Wang L."/>
            <person name="Qu L."/>
            <person name="Liu H."/>
            <person name="Sun Y."/>
            <person name="Le M."/>
            <person name="Wang Q."/>
            <person name="Wei S."/>
            <person name="Zheng Y."/>
            <person name="Lin W."/>
            <person name="Duan Y."/>
            <person name="Cao H."/>
            <person name="Xiong S."/>
            <person name="Wang X."/>
            <person name="Wei L."/>
            <person name="Li C."/>
            <person name="Ma Q."/>
            <person name="Ju M."/>
            <person name="Zhao R."/>
            <person name="Li G."/>
            <person name="Mu C."/>
            <person name="Tian Q."/>
            <person name="Mei H."/>
            <person name="Zhang T."/>
            <person name="Gao T."/>
            <person name="Zhang H."/>
        </authorList>
    </citation>
    <scope>NUCLEOTIDE SEQUENCE</scope>
    <source>
        <strain evidence="3">3651</strain>
    </source>
</reference>
<comment type="caution">
    <text evidence="3">The sequence shown here is derived from an EMBL/GenBank/DDBJ whole genome shotgun (WGS) entry which is preliminary data.</text>
</comment>
<keyword evidence="2" id="KW-0732">Signal</keyword>
<sequence>MLLLISLYTYGLPCYAYFQGWQETSDRNNGKSSGCGIASASESLSVLSTPRPDPDVNQAIGLPHLRSLLVTSANKVFDPPLSEHTNVERCKGSLATCTNKGKGIVESVSDPNEILIGAESCKSEHTTLGAQVACDIEGPHKGPTPSASQTLEFMAYIQNLEDKIRQEDSAYNNVSNELSLTHQQSSSRNERVAALERENNHLSHKNARLSFELYVVAADLRNLGARLSAGKEKAYASGKSDYLNSPEYVATLKEARMNGAQDSMGSKLKHLNGIKEDFDMTQLSFLKDSRCKKYKKFRLVDPGWKDDEFVELAGPSKNTSLDGLDTE</sequence>
<organism evidence="3 4">
    <name type="scientific">Sesamum alatum</name>
    <dbReference type="NCBI Taxonomy" id="300844"/>
    <lineage>
        <taxon>Eukaryota</taxon>
        <taxon>Viridiplantae</taxon>
        <taxon>Streptophyta</taxon>
        <taxon>Embryophyta</taxon>
        <taxon>Tracheophyta</taxon>
        <taxon>Spermatophyta</taxon>
        <taxon>Magnoliopsida</taxon>
        <taxon>eudicotyledons</taxon>
        <taxon>Gunneridae</taxon>
        <taxon>Pentapetalae</taxon>
        <taxon>asterids</taxon>
        <taxon>lamiids</taxon>
        <taxon>Lamiales</taxon>
        <taxon>Pedaliaceae</taxon>
        <taxon>Sesamum</taxon>
    </lineage>
</organism>
<feature type="signal peptide" evidence="2">
    <location>
        <begin position="1"/>
        <end position="16"/>
    </location>
</feature>
<dbReference type="EMBL" id="JACGWO010000004">
    <property type="protein sequence ID" value="KAK4428816.1"/>
    <property type="molecule type" value="Genomic_DNA"/>
</dbReference>
<accession>A0AAE1YEI0</accession>
<gene>
    <name evidence="3" type="ORF">Salat_1181500</name>
</gene>
<keyword evidence="1" id="KW-0175">Coiled coil</keyword>
<keyword evidence="4" id="KW-1185">Reference proteome</keyword>